<feature type="region of interest" description="Disordered" evidence="1">
    <location>
        <begin position="1"/>
        <end position="42"/>
    </location>
</feature>
<dbReference type="EMBL" id="SDRB02000460">
    <property type="protein sequence ID" value="THG23173.1"/>
    <property type="molecule type" value="Genomic_DNA"/>
</dbReference>
<feature type="compositionally biased region" description="Polar residues" evidence="1">
    <location>
        <begin position="30"/>
        <end position="42"/>
    </location>
</feature>
<reference evidence="2 3" key="1">
    <citation type="journal article" date="2018" name="Proc. Natl. Acad. Sci. U.S.A.">
        <title>Draft genome sequence of Camellia sinensis var. sinensis provides insights into the evolution of the tea genome and tea quality.</title>
        <authorList>
            <person name="Wei C."/>
            <person name="Yang H."/>
            <person name="Wang S."/>
            <person name="Zhao J."/>
            <person name="Liu C."/>
            <person name="Gao L."/>
            <person name="Xia E."/>
            <person name="Lu Y."/>
            <person name="Tai Y."/>
            <person name="She G."/>
            <person name="Sun J."/>
            <person name="Cao H."/>
            <person name="Tong W."/>
            <person name="Gao Q."/>
            <person name="Li Y."/>
            <person name="Deng W."/>
            <person name="Jiang X."/>
            <person name="Wang W."/>
            <person name="Chen Q."/>
            <person name="Zhang S."/>
            <person name="Li H."/>
            <person name="Wu J."/>
            <person name="Wang P."/>
            <person name="Li P."/>
            <person name="Shi C."/>
            <person name="Zheng F."/>
            <person name="Jian J."/>
            <person name="Huang B."/>
            <person name="Shan D."/>
            <person name="Shi M."/>
            <person name="Fang C."/>
            <person name="Yue Y."/>
            <person name="Li F."/>
            <person name="Li D."/>
            <person name="Wei S."/>
            <person name="Han B."/>
            <person name="Jiang C."/>
            <person name="Yin Y."/>
            <person name="Xia T."/>
            <person name="Zhang Z."/>
            <person name="Bennetzen J.L."/>
            <person name="Zhao S."/>
            <person name="Wan X."/>
        </authorList>
    </citation>
    <scope>NUCLEOTIDE SEQUENCE [LARGE SCALE GENOMIC DNA]</scope>
    <source>
        <strain evidence="3">cv. Shuchazao</strain>
        <tissue evidence="2">Leaf</tissue>
    </source>
</reference>
<name>A0A4S4F155_CAMSN</name>
<dbReference type="Proteomes" id="UP000306102">
    <property type="component" value="Unassembled WGS sequence"/>
</dbReference>
<protein>
    <submittedName>
        <fullName evidence="2">Uncharacterized protein</fullName>
    </submittedName>
</protein>
<evidence type="ECO:0000313" key="3">
    <source>
        <dbReference type="Proteomes" id="UP000306102"/>
    </source>
</evidence>
<accession>A0A4S4F155</accession>
<keyword evidence="3" id="KW-1185">Reference proteome</keyword>
<evidence type="ECO:0000256" key="1">
    <source>
        <dbReference type="SAM" id="MobiDB-lite"/>
    </source>
</evidence>
<sequence>MKPQEESFAKSRSNRRKSKISKCSSLSTRPKNSPSASNPGTLFQNHYQELETQNELGRAEGLIRVWFGGRVLHLDSIRLRKETLGMKRSIFGIGLFIGAVAIRYGYECGCRSTELLAIDDSELYHSEAPFPILC</sequence>
<comment type="caution">
    <text evidence="2">The sequence shown here is derived from an EMBL/GenBank/DDBJ whole genome shotgun (WGS) entry which is preliminary data.</text>
</comment>
<proteinExistence type="predicted"/>
<organism evidence="2 3">
    <name type="scientific">Camellia sinensis var. sinensis</name>
    <name type="common">China tea</name>
    <dbReference type="NCBI Taxonomy" id="542762"/>
    <lineage>
        <taxon>Eukaryota</taxon>
        <taxon>Viridiplantae</taxon>
        <taxon>Streptophyta</taxon>
        <taxon>Embryophyta</taxon>
        <taxon>Tracheophyta</taxon>
        <taxon>Spermatophyta</taxon>
        <taxon>Magnoliopsida</taxon>
        <taxon>eudicotyledons</taxon>
        <taxon>Gunneridae</taxon>
        <taxon>Pentapetalae</taxon>
        <taxon>asterids</taxon>
        <taxon>Ericales</taxon>
        <taxon>Theaceae</taxon>
        <taxon>Camellia</taxon>
    </lineage>
</organism>
<dbReference type="AlphaFoldDB" id="A0A4S4F155"/>
<evidence type="ECO:0000313" key="2">
    <source>
        <dbReference type="EMBL" id="THG23173.1"/>
    </source>
</evidence>
<dbReference type="PANTHER" id="PTHR36897:SF2">
    <property type="entry name" value="OS10G0350800 PROTEIN"/>
    <property type="match status" value="1"/>
</dbReference>
<dbReference type="STRING" id="542762.A0A4S4F155"/>
<dbReference type="PANTHER" id="PTHR36897">
    <property type="entry name" value="OS10G0351100-LIKE PROTEIN"/>
    <property type="match status" value="1"/>
</dbReference>
<gene>
    <name evidence="2" type="ORF">TEA_019268</name>
</gene>